<sequence length="130" mass="14543">MPADFHAVPSLDEYQFSFESPSRKASVVLSILPVDIPPTGLQAFAEIFVLTRKAAEMEGRSNCRLDEEESRLFDDSMAHVMYACTDDTSVSRFLGWATDRKFVSLWVGMEGSEMEACAHLANEVFDGLRL</sequence>
<keyword evidence="2" id="KW-1185">Reference proteome</keyword>
<protein>
    <submittedName>
        <fullName evidence="1">Uncharacterized protein</fullName>
    </submittedName>
</protein>
<comment type="caution">
    <text evidence="1">The sequence shown here is derived from an EMBL/GenBank/DDBJ whole genome shotgun (WGS) entry which is preliminary data.</text>
</comment>
<dbReference type="EMBL" id="BAAAGA010000002">
    <property type="protein sequence ID" value="GAA0616704.1"/>
    <property type="molecule type" value="Genomic_DNA"/>
</dbReference>
<name>A0ABN1GQP5_9CAUL</name>
<gene>
    <name evidence="1" type="ORF">GCM10009422_09770</name>
</gene>
<evidence type="ECO:0000313" key="2">
    <source>
        <dbReference type="Proteomes" id="UP001501352"/>
    </source>
</evidence>
<dbReference type="Proteomes" id="UP001501352">
    <property type="component" value="Unassembled WGS sequence"/>
</dbReference>
<proteinExistence type="predicted"/>
<accession>A0ABN1GQP5</accession>
<evidence type="ECO:0000313" key="1">
    <source>
        <dbReference type="EMBL" id="GAA0616704.1"/>
    </source>
</evidence>
<reference evidence="1 2" key="1">
    <citation type="journal article" date="2019" name="Int. J. Syst. Evol. Microbiol.">
        <title>The Global Catalogue of Microorganisms (GCM) 10K type strain sequencing project: providing services to taxonomists for standard genome sequencing and annotation.</title>
        <authorList>
            <consortium name="The Broad Institute Genomics Platform"/>
            <consortium name="The Broad Institute Genome Sequencing Center for Infectious Disease"/>
            <person name="Wu L."/>
            <person name="Ma J."/>
        </authorList>
    </citation>
    <scope>NUCLEOTIDE SEQUENCE [LARGE SCALE GENOMIC DNA]</scope>
    <source>
        <strain evidence="1 2">JCM 12928</strain>
    </source>
</reference>
<organism evidence="1 2">
    <name type="scientific">Brevundimonas kwangchunensis</name>
    <dbReference type="NCBI Taxonomy" id="322163"/>
    <lineage>
        <taxon>Bacteria</taxon>
        <taxon>Pseudomonadati</taxon>
        <taxon>Pseudomonadota</taxon>
        <taxon>Alphaproteobacteria</taxon>
        <taxon>Caulobacterales</taxon>
        <taxon>Caulobacteraceae</taxon>
        <taxon>Brevundimonas</taxon>
    </lineage>
</organism>